<feature type="region of interest" description="Disordered" evidence="6">
    <location>
        <begin position="37"/>
        <end position="62"/>
    </location>
</feature>
<dbReference type="PANTHER" id="PTHR30480:SF13">
    <property type="entry name" value="BETA-HEXOSAMINIDASE"/>
    <property type="match status" value="1"/>
</dbReference>
<dbReference type="Pfam" id="PF00933">
    <property type="entry name" value="Glyco_hydro_3"/>
    <property type="match status" value="1"/>
</dbReference>
<dbReference type="Proteomes" id="UP000239814">
    <property type="component" value="Chromosome"/>
</dbReference>
<name>A0A2S0KBE8_9ACTN</name>
<organism evidence="9 10">
    <name type="scientific">Gordonia iterans</name>
    <dbReference type="NCBI Taxonomy" id="1004901"/>
    <lineage>
        <taxon>Bacteria</taxon>
        <taxon>Bacillati</taxon>
        <taxon>Actinomycetota</taxon>
        <taxon>Actinomycetes</taxon>
        <taxon>Mycobacteriales</taxon>
        <taxon>Gordoniaceae</taxon>
        <taxon>Gordonia</taxon>
    </lineage>
</organism>
<dbReference type="AlphaFoldDB" id="A0A2S0KBE8"/>
<dbReference type="KEGG" id="git:C6V83_00405"/>
<keyword evidence="7" id="KW-0732">Signal</keyword>
<evidence type="ECO:0000256" key="4">
    <source>
        <dbReference type="ARBA" id="ARBA00022801"/>
    </source>
</evidence>
<dbReference type="SUPFAM" id="SSF51445">
    <property type="entry name" value="(Trans)glycosidases"/>
    <property type="match status" value="1"/>
</dbReference>
<evidence type="ECO:0000256" key="1">
    <source>
        <dbReference type="ARBA" id="ARBA00001231"/>
    </source>
</evidence>
<reference evidence="9 10" key="1">
    <citation type="submission" date="2018-03" db="EMBL/GenBank/DDBJ databases">
        <title>Characteristics and genome of n-alkane degrading marine bacteria Gordonia iterans isolated from crude oil contaminated in Tae-an, South Korea.</title>
        <authorList>
            <person name="Lee S.-S."/>
            <person name="Kim H."/>
        </authorList>
    </citation>
    <scope>NUCLEOTIDE SEQUENCE [LARGE SCALE GENOMIC DNA]</scope>
    <source>
        <strain evidence="9 10">Co17</strain>
    </source>
</reference>
<dbReference type="OrthoDB" id="9805821at2"/>
<evidence type="ECO:0000256" key="6">
    <source>
        <dbReference type="SAM" id="MobiDB-lite"/>
    </source>
</evidence>
<dbReference type="EC" id="3.2.1.52" evidence="3"/>
<dbReference type="GO" id="GO:0004563">
    <property type="term" value="F:beta-N-acetylhexosaminidase activity"/>
    <property type="evidence" value="ECO:0007669"/>
    <property type="project" value="UniProtKB-EC"/>
</dbReference>
<evidence type="ECO:0000313" key="10">
    <source>
        <dbReference type="Proteomes" id="UP000239814"/>
    </source>
</evidence>
<dbReference type="InterPro" id="IPR050226">
    <property type="entry name" value="NagZ_Beta-hexosaminidase"/>
</dbReference>
<comment type="catalytic activity">
    <reaction evidence="1">
        <text>Hydrolysis of terminal non-reducing N-acetyl-D-hexosamine residues in N-acetyl-beta-D-hexosaminides.</text>
        <dbReference type="EC" id="3.2.1.52"/>
    </reaction>
</comment>
<dbReference type="RefSeq" id="WP_105940722.1">
    <property type="nucleotide sequence ID" value="NZ_CP027433.1"/>
</dbReference>
<protein>
    <recommendedName>
        <fullName evidence="3">beta-N-acetylhexosaminidase</fullName>
        <ecNumber evidence="3">3.2.1.52</ecNumber>
    </recommendedName>
</protein>
<dbReference type="GO" id="GO:0005975">
    <property type="term" value="P:carbohydrate metabolic process"/>
    <property type="evidence" value="ECO:0007669"/>
    <property type="project" value="InterPro"/>
</dbReference>
<feature type="chain" id="PRO_5038405970" description="beta-N-acetylhexosaminidase" evidence="7">
    <location>
        <begin position="35"/>
        <end position="399"/>
    </location>
</feature>
<dbReference type="Gene3D" id="3.20.20.300">
    <property type="entry name" value="Glycoside hydrolase, family 3, N-terminal domain"/>
    <property type="match status" value="1"/>
</dbReference>
<evidence type="ECO:0000259" key="8">
    <source>
        <dbReference type="Pfam" id="PF00933"/>
    </source>
</evidence>
<gene>
    <name evidence="9" type="ORF">C6V83_00405</name>
</gene>
<keyword evidence="5" id="KW-0326">Glycosidase</keyword>
<accession>A0A2S0KBE8</accession>
<evidence type="ECO:0000313" key="9">
    <source>
        <dbReference type="EMBL" id="AVL98973.1"/>
    </source>
</evidence>
<keyword evidence="4" id="KW-0378">Hydrolase</keyword>
<dbReference type="PANTHER" id="PTHR30480">
    <property type="entry name" value="BETA-HEXOSAMINIDASE-RELATED"/>
    <property type="match status" value="1"/>
</dbReference>
<keyword evidence="10" id="KW-1185">Reference proteome</keyword>
<evidence type="ECO:0000256" key="7">
    <source>
        <dbReference type="SAM" id="SignalP"/>
    </source>
</evidence>
<evidence type="ECO:0000256" key="5">
    <source>
        <dbReference type="ARBA" id="ARBA00023295"/>
    </source>
</evidence>
<dbReference type="PROSITE" id="PS51257">
    <property type="entry name" value="PROKAR_LIPOPROTEIN"/>
    <property type="match status" value="1"/>
</dbReference>
<comment type="similarity">
    <text evidence="2">Belongs to the glycosyl hydrolase 3 family.</text>
</comment>
<dbReference type="InterPro" id="IPR036962">
    <property type="entry name" value="Glyco_hydro_3_N_sf"/>
</dbReference>
<evidence type="ECO:0000256" key="2">
    <source>
        <dbReference type="ARBA" id="ARBA00005336"/>
    </source>
</evidence>
<evidence type="ECO:0000256" key="3">
    <source>
        <dbReference type="ARBA" id="ARBA00012663"/>
    </source>
</evidence>
<dbReference type="EMBL" id="CP027433">
    <property type="protein sequence ID" value="AVL98973.1"/>
    <property type="molecule type" value="Genomic_DNA"/>
</dbReference>
<feature type="signal peptide" evidence="7">
    <location>
        <begin position="1"/>
        <end position="34"/>
    </location>
</feature>
<dbReference type="InterPro" id="IPR017853">
    <property type="entry name" value="GH"/>
</dbReference>
<proteinExistence type="inferred from homology"/>
<feature type="domain" description="Glycoside hydrolase family 3 N-terminal" evidence="8">
    <location>
        <begin position="73"/>
        <end position="392"/>
    </location>
</feature>
<dbReference type="GO" id="GO:0009254">
    <property type="term" value="P:peptidoglycan turnover"/>
    <property type="evidence" value="ECO:0007669"/>
    <property type="project" value="TreeGrafter"/>
</dbReference>
<sequence>MHRTSGVAGFRRGAVRLFSAAIGAALLVSCGTDAEQASPASSPVVSSPSSSVAVSSSEPAPAGCGAPELARLTLRQKLAQRLVVGVTGAADARQVVADEQVGGIFIGSWTDLSMLTDGSAKKIAESADVPLMVSVDQEGGRVARLSSLGIDLPSAREVAAGATPAQVRAQARQAGEAMAKLGITVDYAPVVDVSSQNDDAVIGDRSYSADPKVVAEYAGAFARGLQDAGIMPVYKHFPGHGHSSGDSHTGAVRTPPLSELKNTDLAPYRTLLKNPGDAGVMMGHLIVPGLTAPDTPASISPRAINLLRTGTGYDAPPFDGVIFSDDLSGMKAITDKYSIDRAVLRAFQAGLDIGLWLSTDAVSKVLNTLEAAVKSGKLRRDRVDASVVRILRAKGVLDC</sequence>
<dbReference type="InterPro" id="IPR001764">
    <property type="entry name" value="Glyco_hydro_3_N"/>
</dbReference>